<proteinExistence type="predicted"/>
<dbReference type="InterPro" id="IPR022742">
    <property type="entry name" value="Hydrolase_4"/>
</dbReference>
<organism evidence="2 3">
    <name type="scientific">Streptosporangium becharense</name>
    <dbReference type="NCBI Taxonomy" id="1816182"/>
    <lineage>
        <taxon>Bacteria</taxon>
        <taxon>Bacillati</taxon>
        <taxon>Actinomycetota</taxon>
        <taxon>Actinomycetes</taxon>
        <taxon>Streptosporangiales</taxon>
        <taxon>Streptosporangiaceae</taxon>
        <taxon>Streptosporangium</taxon>
    </lineage>
</organism>
<protein>
    <submittedName>
        <fullName evidence="2">Alpha-beta hydrolase superfamily lysophospholipase</fullName>
    </submittedName>
</protein>
<gene>
    <name evidence="2" type="ORF">F4562_000416</name>
</gene>
<dbReference type="Gene3D" id="3.40.50.1820">
    <property type="entry name" value="alpha/beta hydrolase"/>
    <property type="match status" value="1"/>
</dbReference>
<keyword evidence="2" id="KW-0378">Hydrolase</keyword>
<comment type="caution">
    <text evidence="2">The sequence shown here is derived from an EMBL/GenBank/DDBJ whole genome shotgun (WGS) entry which is preliminary data.</text>
</comment>
<keyword evidence="3" id="KW-1185">Reference proteome</keyword>
<sequence>MRRFATVIVAVVAVLLTGGGWVLVANDYALREERVSIPFDGGVLDGILATPPEPGPRPAGLVVFVHGDGPVDATAAGFYRPIWESLAAAGYASLSWSKAGVGASTGNWLHQSLGDRAREVGAAVDWAARRPGIDRRRIGLWGASQGGWVVPGVAAGRDDVTFVIAASPAVNWLRQGRYNLLAELEHDGVDAAGRAAAVAAADRTRELLERGASWREYRAATLETHPMTEARWGFVMRNFRADATADLTAMGRRGVPTLLLLGEDDRNVDADETERTYRDLLGDALTVRRFPGAAHSLARTDVEDDAVWGTIVGVMAPRRVFADGYLEAQRDFLARLPADDGRE</sequence>
<dbReference type="EMBL" id="JACHMP010000001">
    <property type="protein sequence ID" value="MBB5817354.1"/>
    <property type="molecule type" value="Genomic_DNA"/>
</dbReference>
<dbReference type="PANTHER" id="PTHR43265:SF1">
    <property type="entry name" value="ESTERASE ESTD"/>
    <property type="match status" value="1"/>
</dbReference>
<accession>A0A7W9IAY5</accession>
<dbReference type="AlphaFoldDB" id="A0A7W9IAY5"/>
<feature type="domain" description="Serine aminopeptidase S33" evidence="1">
    <location>
        <begin position="57"/>
        <end position="298"/>
    </location>
</feature>
<dbReference type="Pfam" id="PF12146">
    <property type="entry name" value="Hydrolase_4"/>
    <property type="match status" value="1"/>
</dbReference>
<reference evidence="2 3" key="1">
    <citation type="submission" date="2020-08" db="EMBL/GenBank/DDBJ databases">
        <title>Sequencing the genomes of 1000 actinobacteria strains.</title>
        <authorList>
            <person name="Klenk H.-P."/>
        </authorList>
    </citation>
    <scope>NUCLEOTIDE SEQUENCE [LARGE SCALE GENOMIC DNA]</scope>
    <source>
        <strain evidence="2 3">DSM 46887</strain>
    </source>
</reference>
<dbReference type="InterPro" id="IPR029058">
    <property type="entry name" value="AB_hydrolase_fold"/>
</dbReference>
<dbReference type="GO" id="GO:0052689">
    <property type="term" value="F:carboxylic ester hydrolase activity"/>
    <property type="evidence" value="ECO:0007669"/>
    <property type="project" value="TreeGrafter"/>
</dbReference>
<dbReference type="RefSeq" id="WP_311733912.1">
    <property type="nucleotide sequence ID" value="NZ_JACHMP010000001.1"/>
</dbReference>
<dbReference type="PANTHER" id="PTHR43265">
    <property type="entry name" value="ESTERASE ESTD"/>
    <property type="match status" value="1"/>
</dbReference>
<dbReference type="InterPro" id="IPR053145">
    <property type="entry name" value="AB_hydrolase_Est10"/>
</dbReference>
<dbReference type="Proteomes" id="UP000540685">
    <property type="component" value="Unassembled WGS sequence"/>
</dbReference>
<dbReference type="SUPFAM" id="SSF53474">
    <property type="entry name" value="alpha/beta-Hydrolases"/>
    <property type="match status" value="1"/>
</dbReference>
<name>A0A7W9IAY5_9ACTN</name>
<evidence type="ECO:0000313" key="2">
    <source>
        <dbReference type="EMBL" id="MBB5817354.1"/>
    </source>
</evidence>
<evidence type="ECO:0000259" key="1">
    <source>
        <dbReference type="Pfam" id="PF12146"/>
    </source>
</evidence>
<evidence type="ECO:0000313" key="3">
    <source>
        <dbReference type="Proteomes" id="UP000540685"/>
    </source>
</evidence>